<reference evidence="3" key="1">
    <citation type="submission" date="2019-10" db="EMBL/GenBank/DDBJ databases">
        <authorList>
            <person name="Zhang R."/>
            <person name="Pan Y."/>
            <person name="Wang J."/>
            <person name="Ma R."/>
            <person name="Yu S."/>
        </authorList>
    </citation>
    <scope>NUCLEOTIDE SEQUENCE</scope>
    <source>
        <strain evidence="3">LA-IB0</strain>
        <tissue evidence="3">Leaf</tissue>
    </source>
</reference>
<protein>
    <submittedName>
        <fullName evidence="3">Uncharacterized protein</fullName>
    </submittedName>
</protein>
<keyword evidence="2" id="KW-0472">Membrane</keyword>
<feature type="compositionally biased region" description="Polar residues" evidence="1">
    <location>
        <begin position="88"/>
        <end position="98"/>
    </location>
</feature>
<feature type="region of interest" description="Disordered" evidence="1">
    <location>
        <begin position="75"/>
        <end position="98"/>
    </location>
</feature>
<proteinExistence type="predicted"/>
<evidence type="ECO:0000256" key="2">
    <source>
        <dbReference type="SAM" id="Phobius"/>
    </source>
</evidence>
<name>A0AAV6W7Y1_9LAMI</name>
<dbReference type="Proteomes" id="UP000826271">
    <property type="component" value="Unassembled WGS sequence"/>
</dbReference>
<dbReference type="PANTHER" id="PTHR34277">
    <property type="entry name" value="CLAVATA3/ESR (CLE)-RELATED PROTEIN 26"/>
    <property type="match status" value="1"/>
</dbReference>
<organism evidence="3 4">
    <name type="scientific">Buddleja alternifolia</name>
    <dbReference type="NCBI Taxonomy" id="168488"/>
    <lineage>
        <taxon>Eukaryota</taxon>
        <taxon>Viridiplantae</taxon>
        <taxon>Streptophyta</taxon>
        <taxon>Embryophyta</taxon>
        <taxon>Tracheophyta</taxon>
        <taxon>Spermatophyta</taxon>
        <taxon>Magnoliopsida</taxon>
        <taxon>eudicotyledons</taxon>
        <taxon>Gunneridae</taxon>
        <taxon>Pentapetalae</taxon>
        <taxon>asterids</taxon>
        <taxon>lamiids</taxon>
        <taxon>Lamiales</taxon>
        <taxon>Scrophulariaceae</taxon>
        <taxon>Buddlejeae</taxon>
        <taxon>Buddleja</taxon>
    </lineage>
</organism>
<evidence type="ECO:0000256" key="1">
    <source>
        <dbReference type="SAM" id="MobiDB-lite"/>
    </source>
</evidence>
<accession>A0AAV6W7Y1</accession>
<feature type="transmembrane region" description="Helical" evidence="2">
    <location>
        <begin position="12"/>
        <end position="31"/>
    </location>
</feature>
<keyword evidence="4" id="KW-1185">Reference proteome</keyword>
<sequence length="98" mass="10557">MDSNSSKFSKAIFRVIVLVGIVGLLIVGAVGDHENIGGRKMMKTSIGGAAGNYMKQYDDIRAVSKFQLNYISKRRVPNGSDPIHNRRAGSSTHPPGQA</sequence>
<dbReference type="EMBL" id="WHWC01000017">
    <property type="protein sequence ID" value="KAG8366243.1"/>
    <property type="molecule type" value="Genomic_DNA"/>
</dbReference>
<dbReference type="InterPro" id="IPR039316">
    <property type="entry name" value="CLE25/26"/>
</dbReference>
<gene>
    <name evidence="3" type="ORF">BUALT_Bualt17G0056200</name>
</gene>
<keyword evidence="2" id="KW-0812">Transmembrane</keyword>
<evidence type="ECO:0000313" key="3">
    <source>
        <dbReference type="EMBL" id="KAG8366243.1"/>
    </source>
</evidence>
<evidence type="ECO:0000313" key="4">
    <source>
        <dbReference type="Proteomes" id="UP000826271"/>
    </source>
</evidence>
<comment type="caution">
    <text evidence="3">The sequence shown here is derived from an EMBL/GenBank/DDBJ whole genome shotgun (WGS) entry which is preliminary data.</text>
</comment>
<dbReference type="PANTHER" id="PTHR34277:SF2">
    <property type="entry name" value="CLAVATA3_ESR (CLE)-RELATED PROTEIN 26"/>
    <property type="match status" value="1"/>
</dbReference>
<dbReference type="AlphaFoldDB" id="A0AAV6W7Y1"/>
<keyword evidence="2" id="KW-1133">Transmembrane helix</keyword>